<dbReference type="Proteomes" id="UP000019205">
    <property type="component" value="Chromosome"/>
</dbReference>
<evidence type="ECO:0008006" key="5">
    <source>
        <dbReference type="Google" id="ProtNLM"/>
    </source>
</evidence>
<dbReference type="eggNOG" id="COG3468">
    <property type="taxonomic scope" value="Bacteria"/>
</dbReference>
<dbReference type="Pfam" id="PF11219">
    <property type="entry name" value="DUF3014"/>
    <property type="match status" value="1"/>
</dbReference>
<feature type="compositionally biased region" description="Acidic residues" evidence="1">
    <location>
        <begin position="87"/>
        <end position="98"/>
    </location>
</feature>
<dbReference type="AlphaFoldDB" id="A4AAG7"/>
<comment type="caution">
    <text evidence="3">The sequence shown here is derived from an EMBL/GenBank/DDBJ whole genome shotgun (WGS) entry which is preliminary data.</text>
</comment>
<accession>A4AAG7</accession>
<sequence length="306" mass="32590">MQADRDDRISTNEGSGRHSTQTLVTAIAVIILAGGAYLLMPGDSEEEAAEPAATPAMNEQPTLRPVTAPRPTPEESILAAPDIPQAETEEVASAEPEETPLAQNAETPPPPPTPEELDAQLREDVRAAGLSAPAPLGTAYAAPYLLDRGVSSLDQLARGLVPTRTSNMARPSGAFKTTQEGADYAVDTEGYRRYDKLVAAITALPVDTLASLFHDQRELIQDAYAALGYPADALDNTLIAALDNIIAAPTREQPPALVSKGALWAYADPQLENASDLHKQLLRTGPANTEALQQWAARLRDALLNY</sequence>
<name>A4AAG7_9GAMM</name>
<keyword evidence="2" id="KW-1133">Transmembrane helix</keyword>
<reference evidence="3 4" key="1">
    <citation type="journal article" date="2007" name="Proc. Natl. Acad. Sci. U.S.A.">
        <title>Characterization of a marine gammaproteobacterium capable of aerobic anoxygenic photosynthesis.</title>
        <authorList>
            <person name="Fuchs B.M."/>
            <person name="Spring S."/>
            <person name="Teeling H."/>
            <person name="Quast C."/>
            <person name="Wulf J."/>
            <person name="Schattenhofer M."/>
            <person name="Yan S."/>
            <person name="Ferriera S."/>
            <person name="Johnson J."/>
            <person name="Glockner F.O."/>
            <person name="Amann R."/>
        </authorList>
    </citation>
    <scope>NUCLEOTIDE SEQUENCE [LARGE SCALE GENOMIC DNA]</scope>
    <source>
        <strain evidence="3">KT71</strain>
    </source>
</reference>
<dbReference type="STRING" id="314285.KT71_12315"/>
<reference evidence="3 4" key="2">
    <citation type="journal article" date="2009" name="PLoS ONE">
        <title>The photosynthetic apparatus and its regulation in the aerobic gammaproteobacterium Congregibacter litoralis gen. nov., sp. nov.</title>
        <authorList>
            <person name="Spring S."/>
            <person name="Lunsdorf H."/>
            <person name="Fuchs B.M."/>
            <person name="Tindall B.J."/>
        </authorList>
    </citation>
    <scope>NUCLEOTIDE SEQUENCE [LARGE SCALE GENOMIC DNA]</scope>
    <source>
        <strain evidence="3">KT71</strain>
    </source>
</reference>
<evidence type="ECO:0000313" key="3">
    <source>
        <dbReference type="EMBL" id="EAQ97044.1"/>
    </source>
</evidence>
<proteinExistence type="predicted"/>
<keyword evidence="2" id="KW-0472">Membrane</keyword>
<feature type="transmembrane region" description="Helical" evidence="2">
    <location>
        <begin position="21"/>
        <end position="40"/>
    </location>
</feature>
<dbReference type="InterPro" id="IPR021382">
    <property type="entry name" value="DUF3014"/>
</dbReference>
<evidence type="ECO:0000313" key="4">
    <source>
        <dbReference type="Proteomes" id="UP000019205"/>
    </source>
</evidence>
<feature type="region of interest" description="Disordered" evidence="1">
    <location>
        <begin position="43"/>
        <end position="117"/>
    </location>
</feature>
<gene>
    <name evidence="3" type="ORF">KT71_12315</name>
</gene>
<dbReference type="HOGENOM" id="CLU_068472_1_0_6"/>
<organism evidence="3 4">
    <name type="scientific">Congregibacter litoralis KT71</name>
    <dbReference type="NCBI Taxonomy" id="314285"/>
    <lineage>
        <taxon>Bacteria</taxon>
        <taxon>Pseudomonadati</taxon>
        <taxon>Pseudomonadota</taxon>
        <taxon>Gammaproteobacteria</taxon>
        <taxon>Cellvibrionales</taxon>
        <taxon>Halieaceae</taxon>
        <taxon>Congregibacter</taxon>
    </lineage>
</organism>
<dbReference type="RefSeq" id="WP_008294893.1">
    <property type="nucleotide sequence ID" value="NZ_CM002299.1"/>
</dbReference>
<keyword evidence="2" id="KW-0812">Transmembrane</keyword>
<protein>
    <recommendedName>
        <fullName evidence="5">DUF3014 domain-containing protein</fullName>
    </recommendedName>
</protein>
<dbReference type="EMBL" id="AAOA02000003">
    <property type="protein sequence ID" value="EAQ97044.1"/>
    <property type="molecule type" value="Genomic_DNA"/>
</dbReference>
<evidence type="ECO:0000256" key="2">
    <source>
        <dbReference type="SAM" id="Phobius"/>
    </source>
</evidence>
<keyword evidence="4" id="KW-1185">Reference proteome</keyword>
<evidence type="ECO:0000256" key="1">
    <source>
        <dbReference type="SAM" id="MobiDB-lite"/>
    </source>
</evidence>
<dbReference type="OrthoDB" id="5502479at2"/>